<protein>
    <submittedName>
        <fullName evidence="1">Uncharacterized protein</fullName>
    </submittedName>
</protein>
<sequence length="33" mass="3702">METPMIATLVFAVQDLPSVPKKAELDISRQMKN</sequence>
<name>A0A1E1M898_RHYSE</name>
<reference evidence="2" key="1">
    <citation type="submission" date="2016-03" db="EMBL/GenBank/DDBJ databases">
        <authorList>
            <person name="Guldener U."/>
        </authorList>
    </citation>
    <scope>NUCLEOTIDE SEQUENCE [LARGE SCALE GENOMIC DNA]</scope>
</reference>
<evidence type="ECO:0000313" key="2">
    <source>
        <dbReference type="Proteomes" id="UP000177625"/>
    </source>
</evidence>
<proteinExistence type="predicted"/>
<keyword evidence="2" id="KW-1185">Reference proteome</keyword>
<dbReference type="EMBL" id="FJVC01000210">
    <property type="protein sequence ID" value="CZT45304.1"/>
    <property type="molecule type" value="Genomic_DNA"/>
</dbReference>
<accession>A0A1E1M898</accession>
<dbReference type="Proteomes" id="UP000177625">
    <property type="component" value="Unassembled WGS sequence"/>
</dbReference>
<organism evidence="1 2">
    <name type="scientific">Rhynchosporium secalis</name>
    <name type="common">Barley scald fungus</name>
    <dbReference type="NCBI Taxonomy" id="38038"/>
    <lineage>
        <taxon>Eukaryota</taxon>
        <taxon>Fungi</taxon>
        <taxon>Dikarya</taxon>
        <taxon>Ascomycota</taxon>
        <taxon>Pezizomycotina</taxon>
        <taxon>Leotiomycetes</taxon>
        <taxon>Helotiales</taxon>
        <taxon>Ploettnerulaceae</taxon>
        <taxon>Rhynchosporium</taxon>
    </lineage>
</organism>
<gene>
    <name evidence="1" type="ORF">RSE6_05602</name>
</gene>
<dbReference type="AlphaFoldDB" id="A0A1E1M898"/>
<evidence type="ECO:0000313" key="1">
    <source>
        <dbReference type="EMBL" id="CZT45304.1"/>
    </source>
</evidence>